<dbReference type="AlphaFoldDB" id="A0A511JDD0"/>
<name>A0A511JDD0_9CELL</name>
<dbReference type="EMBL" id="BJWG01000013">
    <property type="protein sequence ID" value="GEL96007.1"/>
    <property type="molecule type" value="Genomic_DNA"/>
</dbReference>
<feature type="transmembrane region" description="Helical" evidence="1">
    <location>
        <begin position="72"/>
        <end position="93"/>
    </location>
</feature>
<dbReference type="PANTHER" id="PTHR34989">
    <property type="entry name" value="PROTEIN HDED"/>
    <property type="match status" value="1"/>
</dbReference>
<dbReference type="InterPro" id="IPR052712">
    <property type="entry name" value="Acid_resist_chaperone_HdeD"/>
</dbReference>
<feature type="transmembrane region" description="Helical" evidence="1">
    <location>
        <begin position="15"/>
        <end position="37"/>
    </location>
</feature>
<feature type="transmembrane region" description="Helical" evidence="1">
    <location>
        <begin position="44"/>
        <end position="66"/>
    </location>
</feature>
<comment type="caution">
    <text evidence="2">The sequence shown here is derived from an EMBL/GenBank/DDBJ whole genome shotgun (WGS) entry which is preliminary data.</text>
</comment>
<keyword evidence="1" id="KW-0812">Transmembrane</keyword>
<gene>
    <name evidence="2" type="ORF">CCO02nite_26650</name>
</gene>
<protein>
    <recommendedName>
        <fullName evidence="4">HdeD family acid-resistance protein</fullName>
    </recommendedName>
</protein>
<keyword evidence="3" id="KW-1185">Reference proteome</keyword>
<dbReference type="GO" id="GO:0005886">
    <property type="term" value="C:plasma membrane"/>
    <property type="evidence" value="ECO:0007669"/>
    <property type="project" value="TreeGrafter"/>
</dbReference>
<dbReference type="OrthoDB" id="3829721at2"/>
<feature type="transmembrane region" description="Helical" evidence="1">
    <location>
        <begin position="100"/>
        <end position="123"/>
    </location>
</feature>
<accession>A0A511JDD0</accession>
<keyword evidence="1" id="KW-1133">Transmembrane helix</keyword>
<reference evidence="2 3" key="1">
    <citation type="submission" date="2019-07" db="EMBL/GenBank/DDBJ databases">
        <title>Whole genome shotgun sequence of Cellulomonas composti NBRC 100758.</title>
        <authorList>
            <person name="Hosoyama A."/>
            <person name="Uohara A."/>
            <person name="Ohji S."/>
            <person name="Ichikawa N."/>
        </authorList>
    </citation>
    <scope>NUCLEOTIDE SEQUENCE [LARGE SCALE GENOMIC DNA]</scope>
    <source>
        <strain evidence="2 3">NBRC 100758</strain>
    </source>
</reference>
<evidence type="ECO:0008006" key="4">
    <source>
        <dbReference type="Google" id="ProtNLM"/>
    </source>
</evidence>
<dbReference type="Proteomes" id="UP000321720">
    <property type="component" value="Unassembled WGS sequence"/>
</dbReference>
<proteinExistence type="predicted"/>
<dbReference type="PANTHER" id="PTHR34989:SF1">
    <property type="entry name" value="PROTEIN HDED"/>
    <property type="match status" value="1"/>
</dbReference>
<evidence type="ECO:0000256" key="1">
    <source>
        <dbReference type="SAM" id="Phobius"/>
    </source>
</evidence>
<evidence type="ECO:0000313" key="3">
    <source>
        <dbReference type="Proteomes" id="UP000321720"/>
    </source>
</evidence>
<dbReference type="Pfam" id="PF03729">
    <property type="entry name" value="DUF308"/>
    <property type="match status" value="2"/>
</dbReference>
<dbReference type="RefSeq" id="WP_146843634.1">
    <property type="nucleotide sequence ID" value="NZ_BJWG01000013.1"/>
</dbReference>
<dbReference type="InterPro" id="IPR005325">
    <property type="entry name" value="DUF308_memb"/>
</dbReference>
<organism evidence="2 3">
    <name type="scientific">Cellulomonas composti</name>
    <dbReference type="NCBI Taxonomy" id="266130"/>
    <lineage>
        <taxon>Bacteria</taxon>
        <taxon>Bacillati</taxon>
        <taxon>Actinomycetota</taxon>
        <taxon>Actinomycetes</taxon>
        <taxon>Micrococcales</taxon>
        <taxon>Cellulomonadaceae</taxon>
        <taxon>Cellulomonas</taxon>
    </lineage>
</organism>
<sequence>MTDDLVVETGKQLRAIWWLPVLRGIVLIALGILMLLHPLETVTALVWLVGIFAVVDGVLMVLQALIDRPKGAMWWQILGGLLVIGLGIVVMVWPHPTARVIFYLVAGWILVLGVVGVIGSIALHKRDDYTWILALGFGLVNLVIGLLLVLNPQSSVTFVMVLIGLFALVAGVLAIVTGIAARSLGKDLSAS</sequence>
<evidence type="ECO:0000313" key="2">
    <source>
        <dbReference type="EMBL" id="GEL96007.1"/>
    </source>
</evidence>
<feature type="transmembrane region" description="Helical" evidence="1">
    <location>
        <begin position="157"/>
        <end position="181"/>
    </location>
</feature>
<keyword evidence="1" id="KW-0472">Membrane</keyword>
<feature type="transmembrane region" description="Helical" evidence="1">
    <location>
        <begin position="129"/>
        <end position="150"/>
    </location>
</feature>